<dbReference type="Proteomes" id="UP000028981">
    <property type="component" value="Unassembled WGS sequence"/>
</dbReference>
<gene>
    <name evidence="3" type="ORF">JP75_17200</name>
</gene>
<keyword evidence="1" id="KW-0547">Nucleotide-binding</keyword>
<protein>
    <recommendedName>
        <fullName evidence="2">ATPase AAA-type core domain-containing protein</fullName>
    </recommendedName>
</protein>
<sequence length="105" mass="11966">MDEVLVNEPAIGFMDELDALPNRATLDNRGRDWWTPLINLFLTEIDRVRKSGKKVLLLGATNYYDRLDGALIRPGRLQQRVSVLPPRTEAESSNRLAVKRYVQAS</sequence>
<dbReference type="STRING" id="46914.JP75_17200"/>
<evidence type="ECO:0000259" key="2">
    <source>
        <dbReference type="Pfam" id="PF00004"/>
    </source>
</evidence>
<feature type="domain" description="ATPase AAA-type core" evidence="2">
    <location>
        <begin position="7"/>
        <end position="82"/>
    </location>
</feature>
<evidence type="ECO:0000313" key="3">
    <source>
        <dbReference type="EMBL" id="KFL30300.1"/>
    </source>
</evidence>
<keyword evidence="1" id="KW-0067">ATP-binding</keyword>
<dbReference type="InterPro" id="IPR050168">
    <property type="entry name" value="AAA_ATPase_domain"/>
</dbReference>
<accession>A0A087M097</accession>
<dbReference type="Gene3D" id="3.40.50.300">
    <property type="entry name" value="P-loop containing nucleotide triphosphate hydrolases"/>
    <property type="match status" value="1"/>
</dbReference>
<organism evidence="3 4">
    <name type="scientific">Devosia riboflavina</name>
    <dbReference type="NCBI Taxonomy" id="46914"/>
    <lineage>
        <taxon>Bacteria</taxon>
        <taxon>Pseudomonadati</taxon>
        <taxon>Pseudomonadota</taxon>
        <taxon>Alphaproteobacteria</taxon>
        <taxon>Hyphomicrobiales</taxon>
        <taxon>Devosiaceae</taxon>
        <taxon>Devosia</taxon>
    </lineage>
</organism>
<proteinExistence type="inferred from homology"/>
<reference evidence="3 4" key="1">
    <citation type="submission" date="2014-08" db="EMBL/GenBank/DDBJ databases">
        <authorList>
            <person name="Hassan Y.I."/>
            <person name="Lepp D."/>
            <person name="Zhou T."/>
        </authorList>
    </citation>
    <scope>NUCLEOTIDE SEQUENCE [LARGE SCALE GENOMIC DNA]</scope>
    <source>
        <strain evidence="3 4">IFO13584</strain>
    </source>
</reference>
<dbReference type="GO" id="GO:0016887">
    <property type="term" value="F:ATP hydrolysis activity"/>
    <property type="evidence" value="ECO:0007669"/>
    <property type="project" value="InterPro"/>
</dbReference>
<dbReference type="PROSITE" id="PS00674">
    <property type="entry name" value="AAA"/>
    <property type="match status" value="1"/>
</dbReference>
<dbReference type="Pfam" id="PF00004">
    <property type="entry name" value="AAA"/>
    <property type="match status" value="1"/>
</dbReference>
<name>A0A087M097_9HYPH</name>
<dbReference type="InterPro" id="IPR027417">
    <property type="entry name" value="P-loop_NTPase"/>
</dbReference>
<dbReference type="InterPro" id="IPR003959">
    <property type="entry name" value="ATPase_AAA_core"/>
</dbReference>
<feature type="non-terminal residue" evidence="3">
    <location>
        <position position="105"/>
    </location>
</feature>
<dbReference type="GO" id="GO:0005524">
    <property type="term" value="F:ATP binding"/>
    <property type="evidence" value="ECO:0007669"/>
    <property type="project" value="UniProtKB-KW"/>
</dbReference>
<keyword evidence="4" id="KW-1185">Reference proteome</keyword>
<comment type="caution">
    <text evidence="3">The sequence shown here is derived from an EMBL/GenBank/DDBJ whole genome shotgun (WGS) entry which is preliminary data.</text>
</comment>
<dbReference type="EMBL" id="JQGC01000015">
    <property type="protein sequence ID" value="KFL30300.1"/>
    <property type="molecule type" value="Genomic_DNA"/>
</dbReference>
<evidence type="ECO:0000256" key="1">
    <source>
        <dbReference type="RuleBase" id="RU003651"/>
    </source>
</evidence>
<dbReference type="AlphaFoldDB" id="A0A087M097"/>
<evidence type="ECO:0000313" key="4">
    <source>
        <dbReference type="Proteomes" id="UP000028981"/>
    </source>
</evidence>
<dbReference type="PANTHER" id="PTHR23077">
    <property type="entry name" value="AAA-FAMILY ATPASE"/>
    <property type="match status" value="1"/>
</dbReference>
<dbReference type="InterPro" id="IPR003960">
    <property type="entry name" value="ATPase_AAA_CS"/>
</dbReference>
<dbReference type="SUPFAM" id="SSF52540">
    <property type="entry name" value="P-loop containing nucleoside triphosphate hydrolases"/>
    <property type="match status" value="1"/>
</dbReference>
<comment type="similarity">
    <text evidence="1">Belongs to the AAA ATPase family.</text>
</comment>